<dbReference type="Proteomes" id="UP001164459">
    <property type="component" value="Chromosome"/>
</dbReference>
<dbReference type="SUPFAM" id="SSF50998">
    <property type="entry name" value="Quinoprotein alcohol dehydrogenase-like"/>
    <property type="match status" value="1"/>
</dbReference>
<reference evidence="3" key="1">
    <citation type="submission" date="2022-11" db="EMBL/GenBank/DDBJ databases">
        <title>Minimal conservation of predation-associated metabolite biosynthetic gene clusters underscores biosynthetic potential of Myxococcota including descriptions for ten novel species: Archangium lansinium sp. nov., Myxococcus landrumus sp. nov., Nannocystis bai.</title>
        <authorList>
            <person name="Ahearne A."/>
            <person name="Stevens C."/>
            <person name="Dowd S."/>
        </authorList>
    </citation>
    <scope>NUCLEOTIDE SEQUENCE</scope>
    <source>
        <strain evidence="3">Fl3</strain>
    </source>
</reference>
<dbReference type="Pfam" id="PF12894">
    <property type="entry name" value="ANAPC4_WD40"/>
    <property type="match status" value="1"/>
</dbReference>
<dbReference type="InterPro" id="IPR054186">
    <property type="entry name" value="DUF6891"/>
</dbReference>
<dbReference type="InterPro" id="IPR015943">
    <property type="entry name" value="WD40/YVTN_repeat-like_dom_sf"/>
</dbReference>
<feature type="domain" description="Anaphase-promoting complex subunit 4-like WD40" evidence="1">
    <location>
        <begin position="543"/>
        <end position="577"/>
    </location>
</feature>
<dbReference type="InterPro" id="IPR024977">
    <property type="entry name" value="Apc4-like_WD40_dom"/>
</dbReference>
<organism evidence="3 4">
    <name type="scientific">Nannocystis punicea</name>
    <dbReference type="NCBI Taxonomy" id="2995304"/>
    <lineage>
        <taxon>Bacteria</taxon>
        <taxon>Pseudomonadati</taxon>
        <taxon>Myxococcota</taxon>
        <taxon>Polyangia</taxon>
        <taxon>Nannocystales</taxon>
        <taxon>Nannocystaceae</taxon>
        <taxon>Nannocystis</taxon>
    </lineage>
</organism>
<evidence type="ECO:0000313" key="4">
    <source>
        <dbReference type="Proteomes" id="UP001164459"/>
    </source>
</evidence>
<evidence type="ECO:0000259" key="2">
    <source>
        <dbReference type="Pfam" id="PF21831"/>
    </source>
</evidence>
<dbReference type="Pfam" id="PF21831">
    <property type="entry name" value="DUF6891"/>
    <property type="match status" value="1"/>
</dbReference>
<protein>
    <submittedName>
        <fullName evidence="3">WD40 repeat domain-containing protein</fullName>
    </submittedName>
</protein>
<dbReference type="SMART" id="SM00320">
    <property type="entry name" value="WD40"/>
    <property type="match status" value="2"/>
</dbReference>
<proteinExistence type="predicted"/>
<name>A0ABY7HJI9_9BACT</name>
<evidence type="ECO:0000259" key="1">
    <source>
        <dbReference type="Pfam" id="PF12894"/>
    </source>
</evidence>
<accession>A0ABY7HJI9</accession>
<feature type="domain" description="DUF6891" evidence="2">
    <location>
        <begin position="131"/>
        <end position="232"/>
    </location>
</feature>
<keyword evidence="4" id="KW-1185">Reference proteome</keyword>
<dbReference type="InterPro" id="IPR011047">
    <property type="entry name" value="Quinoprotein_ADH-like_sf"/>
</dbReference>
<evidence type="ECO:0000313" key="3">
    <source>
        <dbReference type="EMBL" id="WAS99205.1"/>
    </source>
</evidence>
<dbReference type="RefSeq" id="WP_269041566.1">
    <property type="nucleotide sequence ID" value="NZ_CP114040.1"/>
</dbReference>
<gene>
    <name evidence="3" type="ORF">O0S08_24010</name>
</gene>
<dbReference type="EMBL" id="CP114040">
    <property type="protein sequence ID" value="WAS99205.1"/>
    <property type="molecule type" value="Genomic_DNA"/>
</dbReference>
<dbReference type="InterPro" id="IPR001680">
    <property type="entry name" value="WD40_rpt"/>
</dbReference>
<dbReference type="Gene3D" id="2.130.10.10">
    <property type="entry name" value="YVTN repeat-like/Quinoprotein amine dehydrogenase"/>
    <property type="match status" value="1"/>
</dbReference>
<sequence>MDVTRSLLEQILGDLKGRKNFRLRGRTLNREYDELDVFAGVDDASLAAFSPTDEGEAEAFVLWSRAAEEAFAADGALTRPLPIVWGGSRNELQLAFARHGLTIRIEVEAAPREGYDESGTLVLSPRSGRESCDLGRLLVAFAELEARGVIALARAGMTQSSGWESVGERERDEQQTAVFWHDQSHDGFDALGQLGSQLHLYWRGDEGLVAEVLARAGLSVERPSSPQVAIAVAGDGGAPPAIETYAEALAANPAAPRRARKSRAPAGPFAELHRYRAPGGPKPVQRLVFDRGGEGLAVAQVSDRRGGPTHALCRIDAATGAVTRIFAPLSTVSSTCGGCAFLVDGRLVFSFYDFLPDPRPGHVTPAARVLVWEPDGDAVHELGAHPISHVCNVSLSSVDAAGEQVAVVTATGVAILEVGPPGAKTWRELARIGGDAVDVYPIAALSPDGRRVAWTADGAEETRCVERAGGRVAWKVNFFPGHRGGRATRALLFDPRGEHLLALCLRSLYGPERDGKIEVEEERRLQCYAVSDGRRALAELEAATLGLTCLAWHPDGKRLAIGTVDGEVALLAYPGGERLASQKVFAKGSVTAVTFDRAGGRLAAGSEKGEIAVVAVGAAGG</sequence>